<evidence type="ECO:0000259" key="2">
    <source>
        <dbReference type="PROSITE" id="PS50878"/>
    </source>
</evidence>
<dbReference type="InterPro" id="IPR003615">
    <property type="entry name" value="HNH_nuc"/>
</dbReference>
<dbReference type="GO" id="GO:0003964">
    <property type="term" value="F:RNA-directed DNA polymerase activity"/>
    <property type="evidence" value="ECO:0007669"/>
    <property type="project" value="UniProtKB-KW"/>
</dbReference>
<dbReference type="GO" id="GO:0008270">
    <property type="term" value="F:zinc ion binding"/>
    <property type="evidence" value="ECO:0007669"/>
    <property type="project" value="InterPro"/>
</dbReference>
<feature type="region of interest" description="Disordered" evidence="1">
    <location>
        <begin position="593"/>
        <end position="635"/>
    </location>
</feature>
<dbReference type="KEGG" id="dsl:Dacsa_0052"/>
<dbReference type="InterPro" id="IPR030931">
    <property type="entry name" value="Group_II_RT_mat"/>
</dbReference>
<dbReference type="Pfam" id="PF01844">
    <property type="entry name" value="HNH"/>
    <property type="match status" value="1"/>
</dbReference>
<feature type="compositionally biased region" description="Basic residues" evidence="1">
    <location>
        <begin position="609"/>
        <end position="622"/>
    </location>
</feature>
<gene>
    <name evidence="3" type="ORF">Dacsa_0052</name>
</gene>
<dbReference type="PROSITE" id="PS50878">
    <property type="entry name" value="RT_POL"/>
    <property type="match status" value="1"/>
</dbReference>
<dbReference type="GO" id="GO:0004519">
    <property type="term" value="F:endonuclease activity"/>
    <property type="evidence" value="ECO:0007669"/>
    <property type="project" value="InterPro"/>
</dbReference>
<feature type="domain" description="Reverse transcriptase" evidence="2">
    <location>
        <begin position="111"/>
        <end position="355"/>
    </location>
</feature>
<evidence type="ECO:0000313" key="4">
    <source>
        <dbReference type="Proteomes" id="UP000010482"/>
    </source>
</evidence>
<dbReference type="Pfam" id="PF00078">
    <property type="entry name" value="RVT_1"/>
    <property type="match status" value="1"/>
</dbReference>
<dbReference type="NCBIfam" id="TIGR04416">
    <property type="entry name" value="group_II_RT_mat"/>
    <property type="match status" value="1"/>
</dbReference>
<dbReference type="eggNOG" id="COG3344">
    <property type="taxonomic scope" value="Bacteria"/>
</dbReference>
<organism evidence="3 4">
    <name type="scientific">Dactylococcopsis salina (strain PCC 8305)</name>
    <name type="common">Myxobactron salinum</name>
    <dbReference type="NCBI Taxonomy" id="13035"/>
    <lineage>
        <taxon>Bacteria</taxon>
        <taxon>Bacillati</taxon>
        <taxon>Cyanobacteriota</taxon>
        <taxon>Cyanophyceae</taxon>
        <taxon>Nodosilineales</taxon>
        <taxon>Cymatolegaceae</taxon>
        <taxon>Dactylococcopsis</taxon>
    </lineage>
</organism>
<dbReference type="SUPFAM" id="SSF56672">
    <property type="entry name" value="DNA/RNA polymerases"/>
    <property type="match status" value="1"/>
</dbReference>
<sequence length="635" mass="73503">MDLQKYESNAAIKTFLNYPFWLSFGLLLMEKTEWSDMDWKQVEINVFKLQKRIFRASQSGDVAKVHKLQRLLLRSWCAKLFAVRRISQDNQGKNTAGIDGVKTLSPKQRLNLAENLTLTGKGKSLRRVWIPKPGKAEKRGLGIPVMEDRARQALLKLALEPEWEAKFEPNSYGFRPGRSCHDAGEAIFDAIRYKPKWVLDADISKCFDRINHDALLQKLNTTPTIARQIRAWLKSGVLDKGDWMPTNEGTPQGGVISPLLANIALHGLEEYIKQWAETWKGRKERNRSSISLIRYADDFVVLHKDKSTIQQAKTLIEQWLHGLGLEISESKTRICHTVMDSEEEKAGFDFLGWNIRQHEIGKNHSGKSTNGKLLGFKTIIKPSDKSIKTHYEKIVSVLDSMKGKSQEVIIDRLNPIITGWCNYHKTVCSKEVFHHLDHLVWNKLRRWMKSRHSNKTLKWCIDKYFHLTKEKDLKGEKRVNKWVFSTPSDIPNSSVAGKHELRKHAWTQIERHIKIEGSRSPYDGDWRYWSKRRGEYPGTPKRVATLMKRQKGKCARCELYVKDEDVMEVDHIVPKAEGGKDHYKNLQLLHRHCHHQKTAEDRQRQMNNKGKKKAQKKTKKGRKSETRQGSAVNTA</sequence>
<keyword evidence="3" id="KW-0548">Nucleotidyltransferase</keyword>
<dbReference type="HOGENOM" id="CLU_013584_15_4_3"/>
<evidence type="ECO:0000313" key="3">
    <source>
        <dbReference type="EMBL" id="AFZ48874.1"/>
    </source>
</evidence>
<dbReference type="InterPro" id="IPR002711">
    <property type="entry name" value="HNH"/>
</dbReference>
<dbReference type="Proteomes" id="UP000010482">
    <property type="component" value="Chromosome"/>
</dbReference>
<dbReference type="Pfam" id="PF08388">
    <property type="entry name" value="GIIM"/>
    <property type="match status" value="1"/>
</dbReference>
<keyword evidence="3" id="KW-0808">Transferase</keyword>
<dbReference type="OrthoDB" id="468044at2"/>
<dbReference type="CDD" id="cd01651">
    <property type="entry name" value="RT_G2_intron"/>
    <property type="match status" value="1"/>
</dbReference>
<dbReference type="InterPro" id="IPR043502">
    <property type="entry name" value="DNA/RNA_pol_sf"/>
</dbReference>
<dbReference type="RefSeq" id="WP_015227887.1">
    <property type="nucleotide sequence ID" value="NC_019780.1"/>
</dbReference>
<dbReference type="Pfam" id="PF13655">
    <property type="entry name" value="RVT_N"/>
    <property type="match status" value="1"/>
</dbReference>
<evidence type="ECO:0000256" key="1">
    <source>
        <dbReference type="SAM" id="MobiDB-lite"/>
    </source>
</evidence>
<name>K9YPS3_DACS8</name>
<dbReference type="Gene3D" id="1.10.30.50">
    <property type="match status" value="1"/>
</dbReference>
<proteinExistence type="predicted"/>
<dbReference type="InterPro" id="IPR025960">
    <property type="entry name" value="RVT_N"/>
</dbReference>
<dbReference type="InterPro" id="IPR000477">
    <property type="entry name" value="RT_dom"/>
</dbReference>
<dbReference type="PANTHER" id="PTHR34047">
    <property type="entry name" value="NUCLEAR INTRON MATURASE 1, MITOCHONDRIAL-RELATED"/>
    <property type="match status" value="1"/>
</dbReference>
<dbReference type="SMART" id="SM00507">
    <property type="entry name" value="HNHc"/>
    <property type="match status" value="1"/>
</dbReference>
<dbReference type="InterPro" id="IPR051083">
    <property type="entry name" value="GrpII_Intron_Splice-Mob/Def"/>
</dbReference>
<dbReference type="CDD" id="cd00085">
    <property type="entry name" value="HNHc"/>
    <property type="match status" value="1"/>
</dbReference>
<keyword evidence="3" id="KW-0695">RNA-directed DNA polymerase</keyword>
<protein>
    <submittedName>
        <fullName evidence="3">Retron-type reverse transcriptase</fullName>
    </submittedName>
</protein>
<dbReference type="AlphaFoldDB" id="K9YPS3"/>
<dbReference type="InterPro" id="IPR013597">
    <property type="entry name" value="Mat_intron_G2"/>
</dbReference>
<reference evidence="3" key="1">
    <citation type="submission" date="2012-04" db="EMBL/GenBank/DDBJ databases">
        <title>Finished genome of Dactylococcopsis salina PCC 8305.</title>
        <authorList>
            <consortium name="US DOE Joint Genome Institute"/>
            <person name="Gugger M."/>
            <person name="Coursin T."/>
            <person name="Rippka R."/>
            <person name="Tandeau De Marsac N."/>
            <person name="Huntemann M."/>
            <person name="Wei C.-L."/>
            <person name="Han J."/>
            <person name="Detter J.C."/>
            <person name="Han C."/>
            <person name="Tapia R."/>
            <person name="Daligault H."/>
            <person name="Chen A."/>
            <person name="Krypides N."/>
            <person name="Mavromatis K."/>
            <person name="Markowitz V."/>
            <person name="Szeto E."/>
            <person name="Ivanova N."/>
            <person name="Ovchinnikova G."/>
            <person name="Pagani I."/>
            <person name="Pati A."/>
            <person name="Goodwin L."/>
            <person name="Peters L."/>
            <person name="Pitluck S."/>
            <person name="Woyke T."/>
            <person name="Kerfeld C."/>
        </authorList>
    </citation>
    <scope>NUCLEOTIDE SEQUENCE [LARGE SCALE GENOMIC DNA]</scope>
    <source>
        <strain evidence="3">PCC 8305</strain>
    </source>
</reference>
<keyword evidence="4" id="KW-1185">Reference proteome</keyword>
<dbReference type="eggNOG" id="COG1403">
    <property type="taxonomic scope" value="Bacteria"/>
</dbReference>
<dbReference type="PATRIC" id="fig|13035.3.peg.57"/>
<dbReference type="PANTHER" id="PTHR34047:SF10">
    <property type="entry name" value="GROUP II INTRON-ASSOCIATED OPEN READING FRAME"/>
    <property type="match status" value="1"/>
</dbReference>
<accession>K9YPS3</accession>
<dbReference type="EMBL" id="CP003944">
    <property type="protein sequence ID" value="AFZ48874.1"/>
    <property type="molecule type" value="Genomic_DNA"/>
</dbReference>
<dbReference type="GO" id="GO:0003676">
    <property type="term" value="F:nucleic acid binding"/>
    <property type="evidence" value="ECO:0007669"/>
    <property type="project" value="InterPro"/>
</dbReference>